<sequence length="422" mass="47291">MGQGLRYWVNYIGWYSDPELDYHLADLNDCPQEHSNNFLAIWAEQTNRNTTEYSPEHWLAGMTAVFCIPSYHVQQATVTVNATTQAIVPIGIDNIRSTIQSLGIELTANSTVCKNQVGERSFTYIIPSTPSGREILRTAENPTVLAHSQTDDRICPSVLMAEFSRAGGPEHYRGNFTAGLDRNVSSTWITCSPSLEVAPFQVTVDLAGNILASKQTGKLNSNISSFFTNNYSPSTLYRDMNKQFTATLLQLSLNTTTISNPHTDPRKASLVAPAMEHLYRQLFATYLALNPTMFLPASPSTPDMLREVTFQETRIFVSFVNARISVVIIFLHVLVAVWYYANRPKRFLPRMPTSIASVMAYVAASRAAEDFSRTRNHDGKGLKLSEERYGYGRFLGRDGKTYIGIEKQRFVVPLESLNPDEE</sequence>
<dbReference type="PANTHER" id="PTHR37544">
    <property type="entry name" value="SPRAY-RELATED"/>
    <property type="match status" value="1"/>
</dbReference>
<keyword evidence="1" id="KW-0812">Transmembrane</keyword>
<keyword evidence="1" id="KW-1133">Transmembrane helix</keyword>
<protein>
    <submittedName>
        <fullName evidence="2">Uncharacterized protein</fullName>
    </submittedName>
</protein>
<gene>
    <name evidence="2" type="ORF">HYALB_00009341</name>
</gene>
<evidence type="ECO:0000313" key="3">
    <source>
        <dbReference type="Proteomes" id="UP000701801"/>
    </source>
</evidence>
<comment type="caution">
    <text evidence="2">The sequence shown here is derived from an EMBL/GenBank/DDBJ whole genome shotgun (WGS) entry which is preliminary data.</text>
</comment>
<dbReference type="PANTHER" id="PTHR37544:SF3">
    <property type="entry name" value="SPRAY"/>
    <property type="match status" value="1"/>
</dbReference>
<dbReference type="EMBL" id="CAJVRM010000221">
    <property type="protein sequence ID" value="CAG8977507.1"/>
    <property type="molecule type" value="Genomic_DNA"/>
</dbReference>
<proteinExistence type="predicted"/>
<dbReference type="Proteomes" id="UP000701801">
    <property type="component" value="Unassembled WGS sequence"/>
</dbReference>
<keyword evidence="3" id="KW-1185">Reference proteome</keyword>
<keyword evidence="1" id="KW-0472">Membrane</keyword>
<name>A0A9N9Q7I8_9HELO</name>
<evidence type="ECO:0000256" key="1">
    <source>
        <dbReference type="SAM" id="Phobius"/>
    </source>
</evidence>
<accession>A0A9N9Q7I8</accession>
<reference evidence="2" key="1">
    <citation type="submission" date="2021-07" db="EMBL/GenBank/DDBJ databases">
        <authorList>
            <person name="Durling M."/>
        </authorList>
    </citation>
    <scope>NUCLEOTIDE SEQUENCE</scope>
</reference>
<dbReference type="OrthoDB" id="3248909at2759"/>
<dbReference type="AlphaFoldDB" id="A0A9N9Q7I8"/>
<feature type="transmembrane region" description="Helical" evidence="1">
    <location>
        <begin position="315"/>
        <end position="341"/>
    </location>
</feature>
<organism evidence="2 3">
    <name type="scientific">Hymenoscyphus albidus</name>
    <dbReference type="NCBI Taxonomy" id="595503"/>
    <lineage>
        <taxon>Eukaryota</taxon>
        <taxon>Fungi</taxon>
        <taxon>Dikarya</taxon>
        <taxon>Ascomycota</taxon>
        <taxon>Pezizomycotina</taxon>
        <taxon>Leotiomycetes</taxon>
        <taxon>Helotiales</taxon>
        <taxon>Helotiaceae</taxon>
        <taxon>Hymenoscyphus</taxon>
    </lineage>
</organism>
<evidence type="ECO:0000313" key="2">
    <source>
        <dbReference type="EMBL" id="CAG8977507.1"/>
    </source>
</evidence>